<evidence type="ECO:0000256" key="3">
    <source>
        <dbReference type="ARBA" id="ARBA00022475"/>
    </source>
</evidence>
<name>A0A0M0K1M8_9EUKA</name>
<feature type="transmembrane region" description="Helical" evidence="16">
    <location>
        <begin position="1183"/>
        <end position="1201"/>
    </location>
</feature>
<evidence type="ECO:0000256" key="9">
    <source>
        <dbReference type="ARBA" id="ARBA00023065"/>
    </source>
</evidence>
<keyword evidence="6" id="KW-0106">Calcium</keyword>
<feature type="transmembrane region" description="Helical" evidence="16">
    <location>
        <begin position="1401"/>
        <end position="1422"/>
    </location>
</feature>
<evidence type="ECO:0000259" key="17">
    <source>
        <dbReference type="PROSITE" id="PS50222"/>
    </source>
</evidence>
<dbReference type="InterPro" id="IPR043203">
    <property type="entry name" value="VGCC_Ca_Na"/>
</dbReference>
<feature type="transmembrane region" description="Helical" evidence="16">
    <location>
        <begin position="289"/>
        <end position="308"/>
    </location>
</feature>
<feature type="transmembrane region" description="Helical" evidence="16">
    <location>
        <begin position="232"/>
        <end position="253"/>
    </location>
</feature>
<keyword evidence="10 16" id="KW-0472">Membrane</keyword>
<feature type="transmembrane region" description="Helical" evidence="16">
    <location>
        <begin position="742"/>
        <end position="769"/>
    </location>
</feature>
<dbReference type="GO" id="GO:0005248">
    <property type="term" value="F:voltage-gated sodium channel activity"/>
    <property type="evidence" value="ECO:0007669"/>
    <property type="project" value="TreeGrafter"/>
</dbReference>
<dbReference type="Pfam" id="PF00520">
    <property type="entry name" value="Ion_trans"/>
    <property type="match status" value="4"/>
</dbReference>
<feature type="transmembrane region" description="Helical" evidence="16">
    <location>
        <begin position="621"/>
        <end position="644"/>
    </location>
</feature>
<protein>
    <recommendedName>
        <fullName evidence="14">Calcium-channel protein CCH1</fullName>
    </recommendedName>
</protein>
<evidence type="ECO:0000256" key="14">
    <source>
        <dbReference type="ARBA" id="ARBA00067459"/>
    </source>
</evidence>
<feature type="transmembrane region" description="Helical" evidence="16">
    <location>
        <begin position="877"/>
        <end position="898"/>
    </location>
</feature>
<feature type="transmembrane region" description="Helical" evidence="16">
    <location>
        <begin position="965"/>
        <end position="986"/>
    </location>
</feature>
<dbReference type="InterPro" id="IPR005821">
    <property type="entry name" value="Ion_trans_dom"/>
</dbReference>
<keyword evidence="7" id="KW-0851">Voltage-gated channel</keyword>
<evidence type="ECO:0000256" key="4">
    <source>
        <dbReference type="ARBA" id="ARBA00022692"/>
    </source>
</evidence>
<evidence type="ECO:0000256" key="15">
    <source>
        <dbReference type="SAM" id="MobiDB-lite"/>
    </source>
</evidence>
<dbReference type="GO" id="GO:0005509">
    <property type="term" value="F:calcium ion binding"/>
    <property type="evidence" value="ECO:0007669"/>
    <property type="project" value="InterPro"/>
</dbReference>
<dbReference type="InterPro" id="IPR027359">
    <property type="entry name" value="Volt_channel_dom_sf"/>
</dbReference>
<evidence type="ECO:0000256" key="16">
    <source>
        <dbReference type="SAM" id="Phobius"/>
    </source>
</evidence>
<dbReference type="InterPro" id="IPR011990">
    <property type="entry name" value="TPR-like_helical_dom_sf"/>
</dbReference>
<organism evidence="18 19">
    <name type="scientific">Chrysochromulina tobinii</name>
    <dbReference type="NCBI Taxonomy" id="1460289"/>
    <lineage>
        <taxon>Eukaryota</taxon>
        <taxon>Haptista</taxon>
        <taxon>Haptophyta</taxon>
        <taxon>Prymnesiophyceae</taxon>
        <taxon>Prymnesiales</taxon>
        <taxon>Chrysochromulinaceae</taxon>
        <taxon>Chrysochromulina</taxon>
    </lineage>
</organism>
<keyword evidence="19" id="KW-1185">Reference proteome</keyword>
<dbReference type="Proteomes" id="UP000037460">
    <property type="component" value="Unassembled WGS sequence"/>
</dbReference>
<dbReference type="OrthoDB" id="416585at2759"/>
<dbReference type="SUPFAM" id="SSF48452">
    <property type="entry name" value="TPR-like"/>
    <property type="match status" value="1"/>
</dbReference>
<accession>A0A0M0K1M8</accession>
<comment type="similarity">
    <text evidence="13">Belongs to the calcium channel alpha-1 subunit (TC 1.A.1.11) family.</text>
</comment>
<evidence type="ECO:0000256" key="8">
    <source>
        <dbReference type="ARBA" id="ARBA00022989"/>
    </source>
</evidence>
<dbReference type="PANTHER" id="PTHR10037">
    <property type="entry name" value="VOLTAGE-GATED CATION CHANNEL CALCIUM AND SODIUM"/>
    <property type="match status" value="1"/>
</dbReference>
<feature type="transmembrane region" description="Helical" evidence="16">
    <location>
        <begin position="910"/>
        <end position="931"/>
    </location>
</feature>
<dbReference type="EMBL" id="JWZX01001687">
    <property type="protein sequence ID" value="KOO32786.1"/>
    <property type="molecule type" value="Genomic_DNA"/>
</dbReference>
<comment type="subcellular location">
    <subcellularLocation>
        <location evidence="1">Cell membrane</location>
        <topology evidence="1">Multi-pass membrane protein</topology>
    </subcellularLocation>
</comment>
<evidence type="ECO:0000256" key="1">
    <source>
        <dbReference type="ARBA" id="ARBA00004651"/>
    </source>
</evidence>
<evidence type="ECO:0000256" key="2">
    <source>
        <dbReference type="ARBA" id="ARBA00022448"/>
    </source>
</evidence>
<keyword evidence="9" id="KW-0406">Ion transport</keyword>
<dbReference type="Gene3D" id="1.10.287.70">
    <property type="match status" value="4"/>
</dbReference>
<keyword evidence="2" id="KW-0813">Transport</keyword>
<dbReference type="Gene3D" id="1.25.40.10">
    <property type="entry name" value="Tetratricopeptide repeat domain"/>
    <property type="match status" value="1"/>
</dbReference>
<keyword evidence="4 16" id="KW-0812">Transmembrane</keyword>
<dbReference type="GO" id="GO:0001518">
    <property type="term" value="C:voltage-gated sodium channel complex"/>
    <property type="evidence" value="ECO:0007669"/>
    <property type="project" value="TreeGrafter"/>
</dbReference>
<feature type="transmembrane region" description="Helical" evidence="16">
    <location>
        <begin position="839"/>
        <end position="857"/>
    </location>
</feature>
<evidence type="ECO:0000256" key="12">
    <source>
        <dbReference type="ARBA" id="ARBA00023303"/>
    </source>
</evidence>
<evidence type="ECO:0000313" key="18">
    <source>
        <dbReference type="EMBL" id="KOO32786.1"/>
    </source>
</evidence>
<feature type="transmembrane region" description="Helical" evidence="16">
    <location>
        <begin position="713"/>
        <end position="730"/>
    </location>
</feature>
<dbReference type="FunFam" id="1.20.120.350:FF:000009">
    <property type="entry name" value="Voltage-dependent T-type calcium channel subunit alpha"/>
    <property type="match status" value="1"/>
</dbReference>
<keyword evidence="12 18" id="KW-0407">Ion channel</keyword>
<evidence type="ECO:0000256" key="13">
    <source>
        <dbReference type="ARBA" id="ARBA00061395"/>
    </source>
</evidence>
<evidence type="ECO:0000256" key="11">
    <source>
        <dbReference type="ARBA" id="ARBA00023180"/>
    </source>
</evidence>
<feature type="transmembrane region" description="Helical" evidence="16">
    <location>
        <begin position="1222"/>
        <end position="1241"/>
    </location>
</feature>
<proteinExistence type="inferred from homology"/>
<feature type="transmembrane region" description="Helical" evidence="16">
    <location>
        <begin position="1299"/>
        <end position="1327"/>
    </location>
</feature>
<evidence type="ECO:0000256" key="5">
    <source>
        <dbReference type="ARBA" id="ARBA00022737"/>
    </source>
</evidence>
<keyword evidence="11" id="KW-0325">Glycoprotein</keyword>
<feature type="domain" description="EF-hand" evidence="17">
    <location>
        <begin position="1439"/>
        <end position="1474"/>
    </location>
</feature>
<feature type="transmembrane region" description="Helical" evidence="16">
    <location>
        <begin position="665"/>
        <end position="693"/>
    </location>
</feature>
<reference evidence="19" key="1">
    <citation type="journal article" date="2015" name="PLoS Genet.">
        <title>Genome Sequence and Transcriptome Analyses of Chrysochromulina tobin: Metabolic Tools for Enhanced Algal Fitness in the Prominent Order Prymnesiales (Haptophyceae).</title>
        <authorList>
            <person name="Hovde B.T."/>
            <person name="Deodato C.R."/>
            <person name="Hunsperger H.M."/>
            <person name="Ryken S.A."/>
            <person name="Yost W."/>
            <person name="Jha R.K."/>
            <person name="Patterson J."/>
            <person name="Monnat R.J. Jr."/>
            <person name="Barlow S.B."/>
            <person name="Starkenburg S.R."/>
            <person name="Cattolico R.A."/>
        </authorList>
    </citation>
    <scope>NUCLEOTIDE SEQUENCE</scope>
    <source>
        <strain evidence="19">CCMP291</strain>
    </source>
</reference>
<feature type="transmembrane region" description="Helical" evidence="16">
    <location>
        <begin position="196"/>
        <end position="216"/>
    </location>
</feature>
<dbReference type="FunFam" id="1.10.287.70:FF:000093">
    <property type="entry name" value="Calcium channel subunit Cch1"/>
    <property type="match status" value="1"/>
</dbReference>
<comment type="caution">
    <text evidence="18">The sequence shown here is derived from an EMBL/GenBank/DDBJ whole genome shotgun (WGS) entry which is preliminary data.</text>
</comment>
<evidence type="ECO:0000313" key="19">
    <source>
        <dbReference type="Proteomes" id="UP000037460"/>
    </source>
</evidence>
<keyword evidence="5" id="KW-0677">Repeat</keyword>
<evidence type="ECO:0000256" key="10">
    <source>
        <dbReference type="ARBA" id="ARBA00023136"/>
    </source>
</evidence>
<evidence type="ECO:0000256" key="7">
    <source>
        <dbReference type="ARBA" id="ARBA00022882"/>
    </source>
</evidence>
<keyword evidence="8 16" id="KW-1133">Transmembrane helix</keyword>
<feature type="region of interest" description="Disordered" evidence="15">
    <location>
        <begin position="1595"/>
        <end position="1614"/>
    </location>
</feature>
<dbReference type="Gene3D" id="1.10.238.10">
    <property type="entry name" value="EF-hand"/>
    <property type="match status" value="1"/>
</dbReference>
<feature type="transmembrane region" description="Helical" evidence="16">
    <location>
        <begin position="434"/>
        <end position="460"/>
    </location>
</feature>
<dbReference type="SUPFAM" id="SSF81324">
    <property type="entry name" value="Voltage-gated potassium channels"/>
    <property type="match status" value="4"/>
</dbReference>
<dbReference type="PROSITE" id="PS50222">
    <property type="entry name" value="EF_HAND_2"/>
    <property type="match status" value="1"/>
</dbReference>
<sequence length="1633" mass="181256">MEVSLAHARWESVRSRPLEDPERLFVANNYAVTLLESAGDPTGALELLEEVLKVRRRILGNEHPETLDSITNLALNYMEVGRYEAALPLSEEAVALTRGTLAGPDRVEGTAHAIGSLAAVLHLMGEPSRARQLHEEALQMRRRLLGPSHLDTMNSEHGLGQCLISVGESTAGLAMLEDVVARARTRKEEILGHLEWVYLLIFTFELVTKMLAYGLIVHKHSYLRDPWCQLDFVVVSLAWLPILFPAIFGNMSAIRSVRALRPLRALKRVPGMPVLVGSILKSMPAMGNVAGLAGFILLVFGIVGMNLFKGVLHYRCADPAMLEDYPDIQVLTAGDEAAADEALDERRRLTALKGGREEFISSHPQADYDSGTLCYADARICAEVGQICVYFDANPDGDTVSFDSVSRAMLPILQAITFDTWTDPMFYVMDAYSFAAWGYFIAIAILGGMFVVNLFLAVIFDEFMRAQATEEAVEDLTSGATEGGAPLDSARGEADDLTLLPMPHSPGGETGSKHCCTRLDGGDCCDCSPASDEGCCGWRYTLRQAMLSSTLGNISTFFVVFNLFLMCLPYAGQSKAYENDVEMASSVVTWIFIIEMFLKLLSMGCSEYWGDSWNVLDGIIVSISIVEIVITVLLADTGVNISFLRMLRLLRLLRLLKAWPGLYKIVMSFVKAIPQISNLCVLLFILMFIFALLGMQTFGGTAISEDSRWHFDYFYPAILTVFNIFTGGWVDAFQACSDEMGVLISTLYFVPALIIGFFIIMNLFVAILLEAFAGDEEEEGGDEGGDDEKKLELDVATGAEAETEVELIGPEPLEGVSLFCLGPANGFRQGCRWIAEHSIFDQFIILLIIASSVCLAIDVPRLDPDSELKAQLDRLNLIFTALFVLEMMLKIVAYGFLFTPKAYLKQGWNILDFFIVMISILGLLADIVPVFGKLKCLRILRVLRPLRLLARHPGMKILITSLIKTLPSVVEVFAVVFVFHVVFAIMGMQMFVGRFGACTDESIKVRAECYEPGSKHDPAVLAGATARLEKMRMLEDAELPTEWINPPYGSFDDWGQSMIILYIAATGDGWEAFMFAGMDATGVDMAPERNDFSAVAVFFLMWMLVGNFVSINLFVGSIVDNFTRIKKEDDGSATMTPEQTQWVNTIKGSSSEYANKAARKPRCDCCGLRNRAFELVNSRAFEFFVMGVILTNTFGMTLDFWRVEEHPKYDEYYDGTMMCFTYFYYAEFLIKFFALGCHYFADGWCRFDFFLVSISAVDQFAPLLLTVLPVPPTMLRVLRVMRVLRVLRLVKELKGLRDLVMTLVISVPALFNVGCLLGLVMFMYAVLGLNVFTYVQHSGAISADRNFESFGNAMLLLFQCLTGDGWSEIMDDSMITEERGCDPHPADGSPSDCGSKLALPYFMSFTVIGTFVMLNLVVAVILENFTSLGSVNPNLVSPDDIQDFKALWATFDPDANGLIPAKFLPALVKQLKPPIGIMGTPDGATNAKALRFCLSLGLTQSNGEVNFKIVLDALINKNYKAQNVDIEEDVKTAKSPAVIEALELRRQYSEIPLSAVSAGRLKNSLTPRRRELSKVFAEEILRMFIRRKRKAWLKNPKSHPSYRGPGASPKKGKSVVLSEKPAPAYFVEYNLWF</sequence>
<feature type="transmembrane region" description="Helical" evidence="16">
    <location>
        <begin position="551"/>
        <end position="571"/>
    </location>
</feature>
<gene>
    <name evidence="18" type="ORF">Ctob_008879</name>
</gene>
<dbReference type="InterPro" id="IPR002048">
    <property type="entry name" value="EF_hand_dom"/>
</dbReference>
<dbReference type="Pfam" id="PF13374">
    <property type="entry name" value="TPR_10"/>
    <property type="match status" value="1"/>
</dbReference>
<evidence type="ECO:0000256" key="6">
    <source>
        <dbReference type="ARBA" id="ARBA00022837"/>
    </source>
</evidence>
<feature type="transmembrane region" description="Helical" evidence="16">
    <location>
        <begin position="1092"/>
        <end position="1115"/>
    </location>
</feature>
<keyword evidence="3" id="KW-1003">Cell membrane</keyword>
<dbReference type="Pfam" id="PF13424">
    <property type="entry name" value="TPR_12"/>
    <property type="match status" value="1"/>
</dbReference>
<dbReference type="Gene3D" id="1.20.120.350">
    <property type="entry name" value="Voltage-gated potassium channels. Chain C"/>
    <property type="match status" value="3"/>
</dbReference>
<dbReference type="PANTHER" id="PTHR10037:SF62">
    <property type="entry name" value="SODIUM CHANNEL PROTEIN 60E"/>
    <property type="match status" value="1"/>
</dbReference>